<evidence type="ECO:0000313" key="2">
    <source>
        <dbReference type="WBParaSite" id="PSU_v2.g1150.t1"/>
    </source>
</evidence>
<dbReference type="WBParaSite" id="PSU_v2.g1150.t1">
    <property type="protein sequence ID" value="PSU_v2.g1150.t1"/>
    <property type="gene ID" value="PSU_v2.g1150"/>
</dbReference>
<sequence length="240" mass="28015">MRFPILPVKHKSQMILPICRTCMEKYDLTTNQTKESCNHSMDERSFVWEGTHIELKYAMMKNYLVLDVYHVLEYEKTSKNLFRNYLKVFIAMKVHASVPPENFEDPRVRQSFVDEYKNLYDIDINPNECKFNAAKRYIAKIFNNCLWGRLCLNATGTEKQCITTEEYVDYARDETINALTAIEIEKDVLLINYKKDSNFITTTHTNLVAACYVTAAGRLHLQKFIFKIIAAGGKILYMDT</sequence>
<dbReference type="InterPro" id="IPR043502">
    <property type="entry name" value="DNA/RNA_pol_sf"/>
</dbReference>
<proteinExistence type="predicted"/>
<keyword evidence="1" id="KW-1185">Reference proteome</keyword>
<organism evidence="1 2">
    <name type="scientific">Panagrolaimus superbus</name>
    <dbReference type="NCBI Taxonomy" id="310955"/>
    <lineage>
        <taxon>Eukaryota</taxon>
        <taxon>Metazoa</taxon>
        <taxon>Ecdysozoa</taxon>
        <taxon>Nematoda</taxon>
        <taxon>Chromadorea</taxon>
        <taxon>Rhabditida</taxon>
        <taxon>Tylenchina</taxon>
        <taxon>Panagrolaimomorpha</taxon>
        <taxon>Panagrolaimoidea</taxon>
        <taxon>Panagrolaimidae</taxon>
        <taxon>Panagrolaimus</taxon>
    </lineage>
</organism>
<protein>
    <submittedName>
        <fullName evidence="2">DNA-directed DNA polymerase</fullName>
    </submittedName>
</protein>
<evidence type="ECO:0000313" key="1">
    <source>
        <dbReference type="Proteomes" id="UP000887577"/>
    </source>
</evidence>
<dbReference type="Proteomes" id="UP000887577">
    <property type="component" value="Unplaced"/>
</dbReference>
<name>A0A914XU69_9BILA</name>
<dbReference type="AlphaFoldDB" id="A0A914XU69"/>
<dbReference type="PANTHER" id="PTHR33568:SF3">
    <property type="entry name" value="DNA-DIRECTED DNA POLYMERASE"/>
    <property type="match status" value="1"/>
</dbReference>
<dbReference type="PANTHER" id="PTHR33568">
    <property type="entry name" value="DNA POLYMERASE"/>
    <property type="match status" value="1"/>
</dbReference>
<dbReference type="SUPFAM" id="SSF56672">
    <property type="entry name" value="DNA/RNA polymerases"/>
    <property type="match status" value="1"/>
</dbReference>
<reference evidence="2" key="1">
    <citation type="submission" date="2022-11" db="UniProtKB">
        <authorList>
            <consortium name="WormBaseParasite"/>
        </authorList>
    </citation>
    <scope>IDENTIFICATION</scope>
</reference>
<accession>A0A914XU69</accession>